<dbReference type="AlphaFoldDB" id="A0A7V7PKX0"/>
<feature type="region of interest" description="Disordered" evidence="1">
    <location>
        <begin position="1"/>
        <end position="20"/>
    </location>
</feature>
<dbReference type="EMBL" id="VZDO01000021">
    <property type="protein sequence ID" value="KAB0676703.1"/>
    <property type="molecule type" value="Genomic_DNA"/>
</dbReference>
<keyword evidence="3" id="KW-1185">Reference proteome</keyword>
<protein>
    <submittedName>
        <fullName evidence="2">Uncharacterized protein</fullName>
    </submittedName>
</protein>
<dbReference type="RefSeq" id="WP_150973088.1">
    <property type="nucleotide sequence ID" value="NZ_VZDO01000021.1"/>
</dbReference>
<reference evidence="2 3" key="1">
    <citation type="submission" date="2019-09" db="EMBL/GenBank/DDBJ databases">
        <title>YIM 132180 draft genome.</title>
        <authorList>
            <person name="Zhang K."/>
        </authorList>
    </citation>
    <scope>NUCLEOTIDE SEQUENCE [LARGE SCALE GENOMIC DNA]</scope>
    <source>
        <strain evidence="2 3">YIM 132180</strain>
    </source>
</reference>
<evidence type="ECO:0000313" key="2">
    <source>
        <dbReference type="EMBL" id="KAB0676703.1"/>
    </source>
</evidence>
<dbReference type="Proteomes" id="UP000432089">
    <property type="component" value="Unassembled WGS sequence"/>
</dbReference>
<proteinExistence type="predicted"/>
<organism evidence="2 3">
    <name type="scientific">Plantimonas leprariae</name>
    <dbReference type="NCBI Taxonomy" id="2615207"/>
    <lineage>
        <taxon>Bacteria</taxon>
        <taxon>Pseudomonadati</taxon>
        <taxon>Pseudomonadota</taxon>
        <taxon>Alphaproteobacteria</taxon>
        <taxon>Hyphomicrobiales</taxon>
        <taxon>Aurantimonadaceae</taxon>
        <taxon>Plantimonas</taxon>
    </lineage>
</organism>
<sequence length="70" mass="7483">MRPPGNETAIRSAKSDGGDAETICGGFEGKTYGGAFVGSIPSVEHAGRIAMVVRRHDRLYAVDHRPELSQ</sequence>
<name>A0A7V7PKX0_9HYPH</name>
<accession>A0A7V7PKX0</accession>
<evidence type="ECO:0000256" key="1">
    <source>
        <dbReference type="SAM" id="MobiDB-lite"/>
    </source>
</evidence>
<gene>
    <name evidence="2" type="ORF">F6X38_20595</name>
</gene>
<comment type="caution">
    <text evidence="2">The sequence shown here is derived from an EMBL/GenBank/DDBJ whole genome shotgun (WGS) entry which is preliminary data.</text>
</comment>
<evidence type="ECO:0000313" key="3">
    <source>
        <dbReference type="Proteomes" id="UP000432089"/>
    </source>
</evidence>